<evidence type="ECO:0000256" key="3">
    <source>
        <dbReference type="ARBA" id="ARBA00006484"/>
    </source>
</evidence>
<evidence type="ECO:0000256" key="1">
    <source>
        <dbReference type="ARBA" id="ARBA00004275"/>
    </source>
</evidence>
<dbReference type="SUPFAM" id="SSF54637">
    <property type="entry name" value="Thioesterase/thiol ester dehydrase-isomerase"/>
    <property type="match status" value="2"/>
</dbReference>
<evidence type="ECO:0000256" key="8">
    <source>
        <dbReference type="ARBA" id="ARBA00023235"/>
    </source>
</evidence>
<dbReference type="GO" id="GO:0018812">
    <property type="term" value="F:3-hydroxyacyl-CoA dehydratase activity"/>
    <property type="evidence" value="ECO:0007669"/>
    <property type="project" value="UniProtKB-ARBA"/>
</dbReference>
<organism evidence="14 15">
    <name type="scientific">Aquatica leii</name>
    <dbReference type="NCBI Taxonomy" id="1421715"/>
    <lineage>
        <taxon>Eukaryota</taxon>
        <taxon>Metazoa</taxon>
        <taxon>Ecdysozoa</taxon>
        <taxon>Arthropoda</taxon>
        <taxon>Hexapoda</taxon>
        <taxon>Insecta</taxon>
        <taxon>Pterygota</taxon>
        <taxon>Neoptera</taxon>
        <taxon>Endopterygota</taxon>
        <taxon>Coleoptera</taxon>
        <taxon>Polyphaga</taxon>
        <taxon>Elateriformia</taxon>
        <taxon>Elateroidea</taxon>
        <taxon>Lampyridae</taxon>
        <taxon>Luciolinae</taxon>
        <taxon>Aquatica</taxon>
    </lineage>
</organism>
<keyword evidence="6" id="KW-0443">Lipid metabolism</keyword>
<dbReference type="PRINTS" id="PR00080">
    <property type="entry name" value="SDRFAMILY"/>
</dbReference>
<dbReference type="Gene3D" id="3.40.50.720">
    <property type="entry name" value="NAD(P)-binding Rossmann-like Domain"/>
    <property type="match status" value="1"/>
</dbReference>
<dbReference type="Gene3D" id="3.10.129.10">
    <property type="entry name" value="Hotdog Thioesterase"/>
    <property type="match status" value="1"/>
</dbReference>
<evidence type="ECO:0000256" key="6">
    <source>
        <dbReference type="ARBA" id="ARBA00023098"/>
    </source>
</evidence>
<feature type="domain" description="SCP2" evidence="12">
    <location>
        <begin position="621"/>
        <end position="714"/>
    </location>
</feature>
<evidence type="ECO:0000256" key="2">
    <source>
        <dbReference type="ARBA" id="ARBA00005005"/>
    </source>
</evidence>
<feature type="domain" description="MaoC-like" evidence="11">
    <location>
        <begin position="469"/>
        <end position="583"/>
    </location>
</feature>
<evidence type="ECO:0000259" key="11">
    <source>
        <dbReference type="Pfam" id="PF01575"/>
    </source>
</evidence>
<dbReference type="GO" id="GO:0005777">
    <property type="term" value="C:peroxisome"/>
    <property type="evidence" value="ECO:0007669"/>
    <property type="project" value="UniProtKB-SubCell"/>
</dbReference>
<evidence type="ECO:0000256" key="10">
    <source>
        <dbReference type="ARBA" id="ARBA00073497"/>
    </source>
</evidence>
<feature type="domain" description="Peroxisomal multifunctional enzyme type 2-like N-terminal" evidence="13">
    <location>
        <begin position="319"/>
        <end position="450"/>
    </location>
</feature>
<name>A0AAN7SSD8_9COLE</name>
<dbReference type="EMBL" id="JARPUR010000001">
    <property type="protein sequence ID" value="KAK4883830.1"/>
    <property type="molecule type" value="Genomic_DNA"/>
</dbReference>
<dbReference type="Proteomes" id="UP001353858">
    <property type="component" value="Unassembled WGS sequence"/>
</dbReference>
<dbReference type="InterPro" id="IPR020904">
    <property type="entry name" value="Sc_DH/Rdtase_CS"/>
</dbReference>
<comment type="subcellular location">
    <subcellularLocation>
        <location evidence="1">Peroxisome</location>
    </subcellularLocation>
</comment>
<dbReference type="FunFam" id="3.40.50.720:FF:000185">
    <property type="entry name" value="peroxisomal multifunctional enzyme type 2"/>
    <property type="match status" value="1"/>
</dbReference>
<dbReference type="InterPro" id="IPR002539">
    <property type="entry name" value="MaoC-like_dom"/>
</dbReference>
<evidence type="ECO:0000256" key="7">
    <source>
        <dbReference type="ARBA" id="ARBA00023140"/>
    </source>
</evidence>
<dbReference type="InterPro" id="IPR036291">
    <property type="entry name" value="NAD(P)-bd_dom_sf"/>
</dbReference>
<comment type="similarity">
    <text evidence="3">Belongs to the short-chain dehydrogenases/reductases (SDR) family.</text>
</comment>
<dbReference type="Pfam" id="PF22622">
    <property type="entry name" value="MFE-2_hydrat-2_N"/>
    <property type="match status" value="1"/>
</dbReference>
<evidence type="ECO:0000259" key="13">
    <source>
        <dbReference type="Pfam" id="PF22622"/>
    </source>
</evidence>
<evidence type="ECO:0000313" key="14">
    <source>
        <dbReference type="EMBL" id="KAK4883830.1"/>
    </source>
</evidence>
<evidence type="ECO:0000256" key="5">
    <source>
        <dbReference type="ARBA" id="ARBA00023002"/>
    </source>
</evidence>
<dbReference type="InterPro" id="IPR054357">
    <property type="entry name" value="MFE-2_N"/>
</dbReference>
<keyword evidence="7" id="KW-0576">Peroxisome</keyword>
<dbReference type="InterPro" id="IPR036527">
    <property type="entry name" value="SCP2_sterol-bd_dom_sf"/>
</dbReference>
<dbReference type="InterPro" id="IPR051687">
    <property type="entry name" value="Peroxisomal_Beta-Oxidation"/>
</dbReference>
<dbReference type="SUPFAM" id="SSF55718">
    <property type="entry name" value="SCP-like"/>
    <property type="match status" value="1"/>
</dbReference>
<dbReference type="Gene3D" id="3.30.1050.10">
    <property type="entry name" value="SCP2 sterol-binding domain"/>
    <property type="match status" value="1"/>
</dbReference>
<dbReference type="GO" id="GO:0006631">
    <property type="term" value="P:fatty acid metabolic process"/>
    <property type="evidence" value="ECO:0007669"/>
    <property type="project" value="UniProtKB-KW"/>
</dbReference>
<dbReference type="PANTHER" id="PTHR45024:SF2">
    <property type="entry name" value="SCP2 DOMAIN-CONTAINING PROTEIN"/>
    <property type="match status" value="1"/>
</dbReference>
<dbReference type="GO" id="GO:0016853">
    <property type="term" value="F:isomerase activity"/>
    <property type="evidence" value="ECO:0007669"/>
    <property type="project" value="UniProtKB-KW"/>
</dbReference>
<comment type="pathway">
    <text evidence="2">Lipid metabolism; fatty acid beta-oxidation.</text>
</comment>
<dbReference type="InterPro" id="IPR002347">
    <property type="entry name" value="SDR_fam"/>
</dbReference>
<keyword evidence="5" id="KW-0560">Oxidoreductase</keyword>
<dbReference type="PRINTS" id="PR00081">
    <property type="entry name" value="GDHRDH"/>
</dbReference>
<dbReference type="PANTHER" id="PTHR45024">
    <property type="entry name" value="DEHYDROGENASES, SHORT CHAIN"/>
    <property type="match status" value="1"/>
</dbReference>
<keyword evidence="4" id="KW-0276">Fatty acid metabolism</keyword>
<keyword evidence="8" id="KW-0413">Isomerase</keyword>
<evidence type="ECO:0000256" key="9">
    <source>
        <dbReference type="ARBA" id="ARBA00023239"/>
    </source>
</evidence>
<dbReference type="Gene3D" id="1.10.287.4290">
    <property type="match status" value="1"/>
</dbReference>
<dbReference type="Pfam" id="PF01575">
    <property type="entry name" value="MaoC_dehydratas"/>
    <property type="match status" value="1"/>
</dbReference>
<protein>
    <recommendedName>
        <fullName evidence="10">Peroxisomal multifunctional enzyme type 2</fullName>
    </recommendedName>
</protein>
<dbReference type="Pfam" id="PF00106">
    <property type="entry name" value="adh_short"/>
    <property type="match status" value="1"/>
</dbReference>
<dbReference type="AlphaFoldDB" id="A0AAN7SSD8"/>
<dbReference type="Pfam" id="PF02036">
    <property type="entry name" value="SCP2"/>
    <property type="match status" value="1"/>
</dbReference>
<evidence type="ECO:0000313" key="15">
    <source>
        <dbReference type="Proteomes" id="UP001353858"/>
    </source>
</evidence>
<evidence type="ECO:0000256" key="4">
    <source>
        <dbReference type="ARBA" id="ARBA00022832"/>
    </source>
</evidence>
<dbReference type="CDD" id="cd03448">
    <property type="entry name" value="HDE_HSD"/>
    <property type="match status" value="1"/>
</dbReference>
<dbReference type="InterPro" id="IPR029069">
    <property type="entry name" value="HotDog_dom_sf"/>
</dbReference>
<reference evidence="15" key="1">
    <citation type="submission" date="2023-01" db="EMBL/GenBank/DDBJ databases">
        <title>Key to firefly adult light organ development and bioluminescence: homeobox transcription factors regulate luciferase expression and transportation to peroxisome.</title>
        <authorList>
            <person name="Fu X."/>
        </authorList>
    </citation>
    <scope>NUCLEOTIDE SEQUENCE [LARGE SCALE GENOMIC DNA]</scope>
</reference>
<proteinExistence type="inferred from homology"/>
<comment type="caution">
    <text evidence="14">The sequence shown here is derived from an EMBL/GenBank/DDBJ whole genome shotgun (WGS) entry which is preliminary data.</text>
</comment>
<evidence type="ECO:0000259" key="12">
    <source>
        <dbReference type="Pfam" id="PF02036"/>
    </source>
</evidence>
<keyword evidence="15" id="KW-1185">Reference proteome</keyword>
<dbReference type="PROSITE" id="PS00061">
    <property type="entry name" value="ADH_SHORT"/>
    <property type="match status" value="1"/>
</dbReference>
<dbReference type="GO" id="GO:0016491">
    <property type="term" value="F:oxidoreductase activity"/>
    <property type="evidence" value="ECO:0007669"/>
    <property type="project" value="UniProtKB-KW"/>
</dbReference>
<accession>A0AAN7SSD8</accession>
<dbReference type="SUPFAM" id="SSF51735">
    <property type="entry name" value="NAD(P)-binding Rossmann-fold domains"/>
    <property type="match status" value="1"/>
</dbReference>
<gene>
    <name evidence="14" type="ORF">RN001_000101</name>
</gene>
<dbReference type="InterPro" id="IPR003033">
    <property type="entry name" value="SCP2_sterol-bd_dom"/>
</dbReference>
<dbReference type="CDD" id="cd05353">
    <property type="entry name" value="hydroxyacyl-CoA-like_DH_SDR_c-like"/>
    <property type="match status" value="1"/>
</dbReference>
<keyword evidence="9" id="KW-0456">Lyase</keyword>
<sequence>MENLRFDNKVAVITGAGAGLGRTYALLFASRGAKVVVNDLGGDRHGAGKGQNAADVVVNEIKHAGGIAVADYNSVTEGEKIIQTALENFGRVDILINNAGILRDKSFPRISEHDWDIIHDVHLKGSFKTTQAAFPHMKKQGYGRIIMTSSGAGVYGNFGQANYAAAKMGVIGLSNVISIEGSTKNIHCNVIVPTAASRLTQDVLPPELFDELKPELIAPVVAYLCHDSCEESGAIIETAAGWAGKIQVFRSNGTLLRQKITDGVSIENVRDSWPEIINMKGSQGCDSIREATGTLMESLEFLKNGSEQALSMSREGDIFTFASKDLILYALGVGASVHEPAELKFLYENHEDFAPLPTYYIIPGLLSTMLSGIAENAIPGKSVTFDQILHGEHYFEVFSNLPESGTLLSKSKVAEVLDKGSGAAIVVDTETYNELGLLTTRNQSVAFAVGAGGFGGPRTGSYIKPCLPKPNRKPDISMSYKTSNDQAALYRLCGDLNPLHIDPNMAVLLGFEKPILHGLCSLGISVRLVLKVFAEYDHSLFKAVKARFSKAVLPGQTLRVDMWRDGNRIHFETVVVETDAVAIAGAYVELKSIKMQPVQNKLSAQDLKSDAVFEFITSQLKAQPEKAKQVNAIFLCKITKNGKMVKEWTMDLKSASIYEGTVKEGKPNTTLTISDEDFVDLAVGKLNPQQAFMKGKLKVTGNIMLAQKLGPLLKNAPKL</sequence>
<dbReference type="FunFam" id="3.10.129.10:FF:000013">
    <property type="entry name" value="Peroxisomal multifunctional enzyme type 2"/>
    <property type="match status" value="1"/>
</dbReference>